<gene>
    <name evidence="8" type="ORF">H9977_11845</name>
</gene>
<evidence type="ECO:0000313" key="8">
    <source>
        <dbReference type="EMBL" id="HIX75705.1"/>
    </source>
</evidence>
<dbReference type="Proteomes" id="UP000886740">
    <property type="component" value="Unassembled WGS sequence"/>
</dbReference>
<evidence type="ECO:0000256" key="4">
    <source>
        <dbReference type="ARBA" id="ARBA00022989"/>
    </source>
</evidence>
<dbReference type="SUPFAM" id="SSF103481">
    <property type="entry name" value="Multidrug resistance efflux transporter EmrE"/>
    <property type="match status" value="2"/>
</dbReference>
<dbReference type="AlphaFoldDB" id="A0A9D1XAL9"/>
<feature type="transmembrane region" description="Helical" evidence="6">
    <location>
        <begin position="259"/>
        <end position="277"/>
    </location>
</feature>
<dbReference type="EMBL" id="DXEL01000081">
    <property type="protein sequence ID" value="HIX75705.1"/>
    <property type="molecule type" value="Genomic_DNA"/>
</dbReference>
<feature type="domain" description="EamA" evidence="7">
    <location>
        <begin position="141"/>
        <end position="276"/>
    </location>
</feature>
<evidence type="ECO:0000256" key="5">
    <source>
        <dbReference type="ARBA" id="ARBA00023136"/>
    </source>
</evidence>
<keyword evidence="4 6" id="KW-1133">Transmembrane helix</keyword>
<feature type="transmembrane region" description="Helical" evidence="6">
    <location>
        <begin position="236"/>
        <end position="253"/>
    </location>
</feature>
<dbReference type="InterPro" id="IPR037185">
    <property type="entry name" value="EmrE-like"/>
</dbReference>
<evidence type="ECO:0000256" key="6">
    <source>
        <dbReference type="SAM" id="Phobius"/>
    </source>
</evidence>
<comment type="caution">
    <text evidence="8">The sequence shown here is derived from an EMBL/GenBank/DDBJ whole genome shotgun (WGS) entry which is preliminary data.</text>
</comment>
<dbReference type="PANTHER" id="PTHR42920">
    <property type="entry name" value="OS03G0707200 PROTEIN-RELATED"/>
    <property type="match status" value="1"/>
</dbReference>
<keyword evidence="3 6" id="KW-0812">Transmembrane</keyword>
<evidence type="ECO:0000256" key="1">
    <source>
        <dbReference type="ARBA" id="ARBA00004651"/>
    </source>
</evidence>
<feature type="transmembrane region" description="Helical" evidence="6">
    <location>
        <begin position="59"/>
        <end position="81"/>
    </location>
</feature>
<dbReference type="InterPro" id="IPR000620">
    <property type="entry name" value="EamA_dom"/>
</dbReference>
<feature type="transmembrane region" description="Helical" evidence="6">
    <location>
        <begin position="30"/>
        <end position="47"/>
    </location>
</feature>
<dbReference type="Pfam" id="PF00892">
    <property type="entry name" value="EamA"/>
    <property type="match status" value="2"/>
</dbReference>
<dbReference type="GO" id="GO:0005886">
    <property type="term" value="C:plasma membrane"/>
    <property type="evidence" value="ECO:0007669"/>
    <property type="project" value="UniProtKB-SubCell"/>
</dbReference>
<feature type="domain" description="EamA" evidence="7">
    <location>
        <begin position="1"/>
        <end position="129"/>
    </location>
</feature>
<name>A0A9D1XAL9_9BACT</name>
<feature type="transmembrane region" description="Helical" evidence="6">
    <location>
        <begin position="115"/>
        <end position="138"/>
    </location>
</feature>
<protein>
    <submittedName>
        <fullName evidence="8">DMT family transporter</fullName>
    </submittedName>
</protein>
<feature type="transmembrane region" description="Helical" evidence="6">
    <location>
        <begin position="87"/>
        <end position="108"/>
    </location>
</feature>
<keyword evidence="2" id="KW-1003">Cell membrane</keyword>
<dbReference type="Gene3D" id="1.10.3730.20">
    <property type="match status" value="1"/>
</dbReference>
<reference evidence="8" key="2">
    <citation type="submission" date="2021-04" db="EMBL/GenBank/DDBJ databases">
        <authorList>
            <person name="Gilroy R."/>
        </authorList>
    </citation>
    <scope>NUCLEOTIDE SEQUENCE</scope>
    <source>
        <strain evidence="8">ChiGjej6B6-14162</strain>
    </source>
</reference>
<organism evidence="8 9">
    <name type="scientific">Candidatus Parabacteroides intestinipullorum</name>
    <dbReference type="NCBI Taxonomy" id="2838723"/>
    <lineage>
        <taxon>Bacteria</taxon>
        <taxon>Pseudomonadati</taxon>
        <taxon>Bacteroidota</taxon>
        <taxon>Bacteroidia</taxon>
        <taxon>Bacteroidales</taxon>
        <taxon>Tannerellaceae</taxon>
        <taxon>Parabacteroides</taxon>
    </lineage>
</organism>
<sequence>MALVTAAIWGTTFVSTKVLIQNGLTPAEIFFYRFSLAYVVILLFSRGKLWSRSWRDEGWFALAGIFGGSLYFITENTALGITLASNVSLLVCTSPVLTALLSALFYHYPLRRRMLYGSLLALLGVALVVFNGSVLLKINPLGDLLTLCAALSWALYCLVLRRFSGRYGSLFVTRKVFFYGLLSMSFYFLFEPLTWKAEILARPVVWMNLLFLGLIASMLCYLMWNASVKVLGAERATNYLYVNPLVTMLTSSIVLDERITLAALFGCVLIICGVYWAERHS</sequence>
<keyword evidence="5 6" id="KW-0472">Membrane</keyword>
<comment type="subcellular location">
    <subcellularLocation>
        <location evidence="1">Cell membrane</location>
        <topology evidence="1">Multi-pass membrane protein</topology>
    </subcellularLocation>
</comment>
<accession>A0A9D1XAL9</accession>
<feature type="transmembrane region" description="Helical" evidence="6">
    <location>
        <begin position="144"/>
        <end position="164"/>
    </location>
</feature>
<evidence type="ECO:0000256" key="3">
    <source>
        <dbReference type="ARBA" id="ARBA00022692"/>
    </source>
</evidence>
<feature type="transmembrane region" description="Helical" evidence="6">
    <location>
        <begin position="205"/>
        <end position="224"/>
    </location>
</feature>
<dbReference type="PANTHER" id="PTHR42920:SF11">
    <property type="entry name" value="INNER MEMBRANE PROTEIN YTFF"/>
    <property type="match status" value="1"/>
</dbReference>
<dbReference type="InterPro" id="IPR051258">
    <property type="entry name" value="Diverse_Substrate_Transporter"/>
</dbReference>
<evidence type="ECO:0000259" key="7">
    <source>
        <dbReference type="Pfam" id="PF00892"/>
    </source>
</evidence>
<proteinExistence type="predicted"/>
<feature type="transmembrane region" description="Helical" evidence="6">
    <location>
        <begin position="176"/>
        <end position="193"/>
    </location>
</feature>
<reference evidence="8" key="1">
    <citation type="journal article" date="2021" name="PeerJ">
        <title>Extensive microbial diversity within the chicken gut microbiome revealed by metagenomics and culture.</title>
        <authorList>
            <person name="Gilroy R."/>
            <person name="Ravi A."/>
            <person name="Getino M."/>
            <person name="Pursley I."/>
            <person name="Horton D.L."/>
            <person name="Alikhan N.F."/>
            <person name="Baker D."/>
            <person name="Gharbi K."/>
            <person name="Hall N."/>
            <person name="Watson M."/>
            <person name="Adriaenssens E.M."/>
            <person name="Foster-Nyarko E."/>
            <person name="Jarju S."/>
            <person name="Secka A."/>
            <person name="Antonio M."/>
            <person name="Oren A."/>
            <person name="Chaudhuri R.R."/>
            <person name="La Ragione R."/>
            <person name="Hildebrand F."/>
            <person name="Pallen M.J."/>
        </authorList>
    </citation>
    <scope>NUCLEOTIDE SEQUENCE</scope>
    <source>
        <strain evidence="8">ChiGjej6B6-14162</strain>
    </source>
</reference>
<evidence type="ECO:0000313" key="9">
    <source>
        <dbReference type="Proteomes" id="UP000886740"/>
    </source>
</evidence>
<evidence type="ECO:0000256" key="2">
    <source>
        <dbReference type="ARBA" id="ARBA00022475"/>
    </source>
</evidence>